<dbReference type="PROSITE" id="PS50103">
    <property type="entry name" value="ZF_C3H1"/>
    <property type="match status" value="1"/>
</dbReference>
<dbReference type="SMART" id="SM00356">
    <property type="entry name" value="ZnF_C3H1"/>
    <property type="match status" value="1"/>
</dbReference>
<evidence type="ECO:0000256" key="3">
    <source>
        <dbReference type="ARBA" id="ARBA00022833"/>
    </source>
</evidence>
<dbReference type="PANTHER" id="PTHR13309:SF0">
    <property type="entry name" value="FMR1-INTERACTING PROTEIN NUFIP1"/>
    <property type="match status" value="1"/>
</dbReference>
<feature type="zinc finger region" description="C3H1-type" evidence="4">
    <location>
        <begin position="313"/>
        <end position="340"/>
    </location>
</feature>
<feature type="region of interest" description="Disordered" evidence="5">
    <location>
        <begin position="179"/>
        <end position="206"/>
    </location>
</feature>
<reference evidence="7 8" key="1">
    <citation type="submission" date="2015-06" db="EMBL/GenBank/DDBJ databases">
        <title>Expansion of signal transduction pathways in fungi by whole-genome duplication.</title>
        <authorList>
            <consortium name="DOE Joint Genome Institute"/>
            <person name="Corrochano L.M."/>
            <person name="Kuo A."/>
            <person name="Marcet-Houben M."/>
            <person name="Polaino S."/>
            <person name="Salamov A."/>
            <person name="Villalobos J.M."/>
            <person name="Alvarez M.I."/>
            <person name="Avalos J."/>
            <person name="Benito E.P."/>
            <person name="Benoit I."/>
            <person name="Burger G."/>
            <person name="Camino L.P."/>
            <person name="Canovas D."/>
            <person name="Cerda-Olmedo E."/>
            <person name="Cheng J.-F."/>
            <person name="Dominguez A."/>
            <person name="Elias M."/>
            <person name="Eslava A.P."/>
            <person name="Glaser F."/>
            <person name="Grimwood J."/>
            <person name="Gutierrez G."/>
            <person name="Heitman J."/>
            <person name="Henrissat B."/>
            <person name="Iturriaga E.A."/>
            <person name="Lang B.F."/>
            <person name="Lavin J.L."/>
            <person name="Lee S."/>
            <person name="Li W."/>
            <person name="Lindquist E."/>
            <person name="Lopez-Garcia S."/>
            <person name="Luque E.M."/>
            <person name="Marcos A.T."/>
            <person name="Martin J."/>
            <person name="Mccluskey K."/>
            <person name="Medina H.R."/>
            <person name="Miralles-Duran A."/>
            <person name="Miyazaki A."/>
            <person name="Munoz-Torres E."/>
            <person name="Oguiza J.A."/>
            <person name="Ohm R."/>
            <person name="Olmedo M."/>
            <person name="Orejas M."/>
            <person name="Ortiz-Castellanos L."/>
            <person name="Pisabarro A.G."/>
            <person name="Rodriguez-Romero J."/>
            <person name="Ruiz-Herrera J."/>
            <person name="Ruiz-Vazquez R."/>
            <person name="Sanz C."/>
            <person name="Schackwitz W."/>
            <person name="Schmutz J."/>
            <person name="Shahriari M."/>
            <person name="Shelest E."/>
            <person name="Silva-Franco F."/>
            <person name="Soanes D."/>
            <person name="Syed K."/>
            <person name="Tagua V.G."/>
            <person name="Talbot N.J."/>
            <person name="Thon M."/>
            <person name="De Vries R.P."/>
            <person name="Wiebenga A."/>
            <person name="Yadav J.S."/>
            <person name="Braun E.L."/>
            <person name="Baker S."/>
            <person name="Garre V."/>
            <person name="Horwitz B."/>
            <person name="Torres-Martinez S."/>
            <person name="Idnurm A."/>
            <person name="Herrera-Estrella A."/>
            <person name="Gabaldon T."/>
            <person name="Grigoriev I.V."/>
        </authorList>
    </citation>
    <scope>NUCLEOTIDE SEQUENCE [LARGE SCALE GENOMIC DNA]</scope>
    <source>
        <strain evidence="7 8">CBS 277.49</strain>
    </source>
</reference>
<dbReference type="InterPro" id="IPR039136">
    <property type="entry name" value="NUFIP1-like"/>
</dbReference>
<evidence type="ECO:0000313" key="7">
    <source>
        <dbReference type="EMBL" id="OAD02891.1"/>
    </source>
</evidence>
<dbReference type="AlphaFoldDB" id="A0A168KXS5"/>
<keyword evidence="8" id="KW-1185">Reference proteome</keyword>
<dbReference type="Pfam" id="PF10453">
    <property type="entry name" value="NUFIP1"/>
    <property type="match status" value="1"/>
</dbReference>
<feature type="domain" description="C3H1-type" evidence="6">
    <location>
        <begin position="313"/>
        <end position="340"/>
    </location>
</feature>
<dbReference type="OrthoDB" id="273070at2759"/>
<accession>A0A168KXS5</accession>
<gene>
    <name evidence="7" type="ORF">MUCCIDRAFT_162494</name>
</gene>
<name>A0A168KXS5_MUCCL</name>
<dbReference type="GO" id="GO:0003723">
    <property type="term" value="F:RNA binding"/>
    <property type="evidence" value="ECO:0007669"/>
    <property type="project" value="InterPro"/>
</dbReference>
<feature type="region of interest" description="Disordered" evidence="5">
    <location>
        <begin position="116"/>
        <end position="136"/>
    </location>
</feature>
<organism evidence="7 8">
    <name type="scientific">Mucor lusitanicus CBS 277.49</name>
    <dbReference type="NCBI Taxonomy" id="747725"/>
    <lineage>
        <taxon>Eukaryota</taxon>
        <taxon>Fungi</taxon>
        <taxon>Fungi incertae sedis</taxon>
        <taxon>Mucoromycota</taxon>
        <taxon>Mucoromycotina</taxon>
        <taxon>Mucoromycetes</taxon>
        <taxon>Mucorales</taxon>
        <taxon>Mucorineae</taxon>
        <taxon>Mucoraceae</taxon>
        <taxon>Mucor</taxon>
    </lineage>
</organism>
<sequence>MDGNNNHNNPPQYPYNPYYYPQYYTNYPQQQQHVPQGDPSAALSSMMYQLQQQTQQRQAMGALAAASISNTLGNNRQQEQYPPVEYYADYYAVHDQRSMISYNDITHANATAAAPNAAAAPSTETTVNENDPSPKKPKFCCNRWLKSAIAVAQHEKLHIQCPSCDHMCLKSALQEHEEIAHGKERKETNKKPSRPDGVIPPNAPRIDTPEELAAWIAARKKNWPSKDNIVRKEQEMAEKEARGELPVNNKKRKLNDRNKQQQQQNKKSKPEESSLVDAQYDSNSDSDDIMDPEKDAISSKDPSAMGKILLPEDRPKRRCKYFMMGKCKRGDECGFSHEKPEPKPKQPKNAPVFKKRPNLLFKLLEKDIMQEKSVILQCLRYIADNNFFGKGGEAVVDGPVAEESNSVPKTLDEEQVSTTDANGMLADAEPVEQPAEAVIAEEENTKASVDQEQPIIECCDSTLGQ</sequence>
<protein>
    <submittedName>
        <fullName evidence="7">CCCH-type zinc finger transcription factor</fullName>
    </submittedName>
</protein>
<dbReference type="GO" id="GO:0008270">
    <property type="term" value="F:zinc ion binding"/>
    <property type="evidence" value="ECO:0007669"/>
    <property type="project" value="UniProtKB-KW"/>
</dbReference>
<dbReference type="EMBL" id="AMYB01000004">
    <property type="protein sequence ID" value="OAD02891.1"/>
    <property type="molecule type" value="Genomic_DNA"/>
</dbReference>
<feature type="compositionally biased region" description="Basic and acidic residues" evidence="5">
    <location>
        <begin position="179"/>
        <end position="194"/>
    </location>
</feature>
<dbReference type="VEuPathDB" id="FungiDB:MUCCIDRAFT_162494"/>
<dbReference type="GO" id="GO:0005634">
    <property type="term" value="C:nucleus"/>
    <property type="evidence" value="ECO:0007669"/>
    <property type="project" value="TreeGrafter"/>
</dbReference>
<dbReference type="Proteomes" id="UP000077051">
    <property type="component" value="Unassembled WGS sequence"/>
</dbReference>
<dbReference type="SUPFAM" id="SSF90229">
    <property type="entry name" value="CCCH zinc finger"/>
    <property type="match status" value="1"/>
</dbReference>
<dbReference type="PANTHER" id="PTHR13309">
    <property type="entry name" value="NUCLEAR FRAGILE X MENTAL RETARDATION PROTEIN INTERACTING PROTEIN 1"/>
    <property type="match status" value="1"/>
</dbReference>
<dbReference type="STRING" id="747725.A0A168KXS5"/>
<evidence type="ECO:0000259" key="6">
    <source>
        <dbReference type="PROSITE" id="PS50103"/>
    </source>
</evidence>
<keyword evidence="2 4" id="KW-0863">Zinc-finger</keyword>
<comment type="caution">
    <text evidence="7">The sequence shown here is derived from an EMBL/GenBank/DDBJ whole genome shotgun (WGS) entry which is preliminary data.</text>
</comment>
<evidence type="ECO:0000256" key="4">
    <source>
        <dbReference type="PROSITE-ProRule" id="PRU00723"/>
    </source>
</evidence>
<dbReference type="GO" id="GO:0000492">
    <property type="term" value="P:box C/D snoRNP assembly"/>
    <property type="evidence" value="ECO:0007669"/>
    <property type="project" value="TreeGrafter"/>
</dbReference>
<feature type="compositionally biased region" description="Basic and acidic residues" evidence="5">
    <location>
        <begin position="234"/>
        <end position="243"/>
    </location>
</feature>
<proteinExistence type="predicted"/>
<feature type="compositionally biased region" description="Polar residues" evidence="5">
    <location>
        <begin position="122"/>
        <end position="131"/>
    </location>
</feature>
<evidence type="ECO:0000256" key="2">
    <source>
        <dbReference type="ARBA" id="ARBA00022771"/>
    </source>
</evidence>
<feature type="region of interest" description="Disordered" evidence="5">
    <location>
        <begin position="234"/>
        <end position="307"/>
    </location>
</feature>
<keyword evidence="1 4" id="KW-0479">Metal-binding</keyword>
<dbReference type="InterPro" id="IPR036855">
    <property type="entry name" value="Znf_CCCH_sf"/>
</dbReference>
<evidence type="ECO:0000313" key="8">
    <source>
        <dbReference type="Proteomes" id="UP000077051"/>
    </source>
</evidence>
<evidence type="ECO:0000256" key="1">
    <source>
        <dbReference type="ARBA" id="ARBA00022723"/>
    </source>
</evidence>
<dbReference type="InterPro" id="IPR000571">
    <property type="entry name" value="Znf_CCCH"/>
</dbReference>
<evidence type="ECO:0000256" key="5">
    <source>
        <dbReference type="SAM" id="MobiDB-lite"/>
    </source>
</evidence>
<dbReference type="InterPro" id="IPR019496">
    <property type="entry name" value="NUFIP1_cons_dom"/>
</dbReference>
<dbReference type="Gene3D" id="4.10.1000.10">
    <property type="entry name" value="Zinc finger, CCCH-type"/>
    <property type="match status" value="1"/>
</dbReference>
<dbReference type="Pfam" id="PF00642">
    <property type="entry name" value="zf-CCCH"/>
    <property type="match status" value="1"/>
</dbReference>
<keyword evidence="3 4" id="KW-0862">Zinc</keyword>